<organism evidence="6 7">
    <name type="scientific">Actinomadura adrarensis</name>
    <dbReference type="NCBI Taxonomy" id="1819600"/>
    <lineage>
        <taxon>Bacteria</taxon>
        <taxon>Bacillati</taxon>
        <taxon>Actinomycetota</taxon>
        <taxon>Actinomycetes</taxon>
        <taxon>Streptosporangiales</taxon>
        <taxon>Thermomonosporaceae</taxon>
        <taxon>Actinomadura</taxon>
    </lineage>
</organism>
<comment type="cofactor">
    <cofactor evidence="1">
        <name>pyridoxal 5'-phosphate</name>
        <dbReference type="ChEBI" id="CHEBI:597326"/>
    </cofactor>
</comment>
<keyword evidence="2 6" id="KW-0032">Aminotransferase</keyword>
<proteinExistence type="predicted"/>
<evidence type="ECO:0000256" key="2">
    <source>
        <dbReference type="ARBA" id="ARBA00022576"/>
    </source>
</evidence>
<evidence type="ECO:0000313" key="6">
    <source>
        <dbReference type="EMBL" id="MFD0852136.1"/>
    </source>
</evidence>
<evidence type="ECO:0000256" key="3">
    <source>
        <dbReference type="ARBA" id="ARBA00022679"/>
    </source>
</evidence>
<dbReference type="EMBL" id="JBHTIR010001094">
    <property type="protein sequence ID" value="MFD0852136.1"/>
    <property type="molecule type" value="Genomic_DNA"/>
</dbReference>
<dbReference type="SUPFAM" id="SSF53383">
    <property type="entry name" value="PLP-dependent transferases"/>
    <property type="match status" value="1"/>
</dbReference>
<evidence type="ECO:0000256" key="4">
    <source>
        <dbReference type="ARBA" id="ARBA00022898"/>
    </source>
</evidence>
<dbReference type="InterPro" id="IPR050859">
    <property type="entry name" value="Class-I_PLP-dep_aminotransf"/>
</dbReference>
<dbReference type="InterPro" id="IPR015422">
    <property type="entry name" value="PyrdxlP-dep_Trfase_small"/>
</dbReference>
<dbReference type="InterPro" id="IPR004839">
    <property type="entry name" value="Aminotransferase_I/II_large"/>
</dbReference>
<keyword evidence="4" id="KW-0663">Pyridoxal phosphate</keyword>
<evidence type="ECO:0000259" key="5">
    <source>
        <dbReference type="Pfam" id="PF00155"/>
    </source>
</evidence>
<dbReference type="Pfam" id="PF00155">
    <property type="entry name" value="Aminotran_1_2"/>
    <property type="match status" value="1"/>
</dbReference>
<dbReference type="PANTHER" id="PTHR42790">
    <property type="entry name" value="AMINOTRANSFERASE"/>
    <property type="match status" value="1"/>
</dbReference>
<protein>
    <submittedName>
        <fullName evidence="6">Aminotransferase class I/II-fold pyridoxal phosphate-dependent enzyme</fullName>
    </submittedName>
</protein>
<dbReference type="InterPro" id="IPR015424">
    <property type="entry name" value="PyrdxlP-dep_Trfase"/>
</dbReference>
<dbReference type="Proteomes" id="UP001597083">
    <property type="component" value="Unassembled WGS sequence"/>
</dbReference>
<evidence type="ECO:0000256" key="1">
    <source>
        <dbReference type="ARBA" id="ARBA00001933"/>
    </source>
</evidence>
<name>A0ABW3CEW5_9ACTN</name>
<keyword evidence="7" id="KW-1185">Reference proteome</keyword>
<keyword evidence="3" id="KW-0808">Transferase</keyword>
<accession>A0ABW3CEW5</accession>
<dbReference type="InterPro" id="IPR015421">
    <property type="entry name" value="PyrdxlP-dep_Trfase_major"/>
</dbReference>
<gene>
    <name evidence="6" type="ORF">ACFQ07_07885</name>
</gene>
<comment type="caution">
    <text evidence="6">The sequence shown here is derived from an EMBL/GenBank/DDBJ whole genome shotgun (WGS) entry which is preliminary data.</text>
</comment>
<evidence type="ECO:0000313" key="7">
    <source>
        <dbReference type="Proteomes" id="UP001597083"/>
    </source>
</evidence>
<reference evidence="7" key="1">
    <citation type="journal article" date="2019" name="Int. J. Syst. Evol. Microbiol.">
        <title>The Global Catalogue of Microorganisms (GCM) 10K type strain sequencing project: providing services to taxonomists for standard genome sequencing and annotation.</title>
        <authorList>
            <consortium name="The Broad Institute Genomics Platform"/>
            <consortium name="The Broad Institute Genome Sequencing Center for Infectious Disease"/>
            <person name="Wu L."/>
            <person name="Ma J."/>
        </authorList>
    </citation>
    <scope>NUCLEOTIDE SEQUENCE [LARGE SCALE GENOMIC DNA]</scope>
    <source>
        <strain evidence="7">JCM 31696</strain>
    </source>
</reference>
<feature type="domain" description="Aminotransferase class I/classII large" evidence="5">
    <location>
        <begin position="5"/>
        <end position="173"/>
    </location>
</feature>
<dbReference type="GO" id="GO:0008483">
    <property type="term" value="F:transaminase activity"/>
    <property type="evidence" value="ECO:0007669"/>
    <property type="project" value="UniProtKB-KW"/>
</dbReference>
<sequence length="176" mass="19681">MPTYQNPTGILMSERRRRAVALLAAKHQVPLVEDHSYVALAETGTDGRVPAPIASYAAPDAEILTVGSLGKSVWGGLRIGWIRAPEPVIDRLARRKTLADLGSSLLDQAVAARLVRRYPELLKVRSRDLRDRLDLLERLLRKRLPAWRWRRPDGGAALWIELPRPDATAFAQVALR</sequence>
<dbReference type="Gene3D" id="3.90.1150.10">
    <property type="entry name" value="Aspartate Aminotransferase, domain 1"/>
    <property type="match status" value="1"/>
</dbReference>
<feature type="non-terminal residue" evidence="6">
    <location>
        <position position="176"/>
    </location>
</feature>
<dbReference type="PANTHER" id="PTHR42790:SF19">
    <property type="entry name" value="KYNURENINE_ALPHA-AMINOADIPATE AMINOTRANSFERASE, MITOCHONDRIAL"/>
    <property type="match status" value="1"/>
</dbReference>
<dbReference type="Gene3D" id="3.40.640.10">
    <property type="entry name" value="Type I PLP-dependent aspartate aminotransferase-like (Major domain)"/>
    <property type="match status" value="1"/>
</dbReference>